<evidence type="ECO:0000256" key="5">
    <source>
        <dbReference type="SAM" id="Phobius"/>
    </source>
</evidence>
<sequence>MKRNAQAGFTLLELLVAMAIMGVVLMALLNYFSQGTRISTQSSSRAELQQEILNVQQLIAGRLKEAWYVYPSSQTLQLGSTPTSTAALRRNPVAGTARSGTANWLTGTDPVLAVILLPRDITGTCPDTTATTAQKEAGKDYCYRFFAYYPVKRSVWVTGTTDSGVPSASNPGDDSANGDVWVLAEYRKTLYGFKAGDTIPTSTLDGGDANILADYVAPTVATPGFTTTTPIDNTYTMFSLLPTGTSATVPVTGVTLNLATTRKIGGITLRLPNATDEYSITVYPTNLGKIAAN</sequence>
<evidence type="ECO:0000256" key="4">
    <source>
        <dbReference type="ARBA" id="ARBA00023237"/>
    </source>
</evidence>
<proteinExistence type="predicted"/>
<protein>
    <recommendedName>
        <fullName evidence="8">Prepilin-type N-terminal cleavage/methylation domain-containing protein</fullName>
    </recommendedName>
</protein>
<dbReference type="RefSeq" id="WP_345465227.1">
    <property type="nucleotide sequence ID" value="NZ_BAABRP010000008.1"/>
</dbReference>
<evidence type="ECO:0000313" key="6">
    <source>
        <dbReference type="EMBL" id="GAA5513551.1"/>
    </source>
</evidence>
<keyword evidence="4" id="KW-0998">Cell outer membrane</keyword>
<dbReference type="InterPro" id="IPR012902">
    <property type="entry name" value="N_methyl_site"/>
</dbReference>
<evidence type="ECO:0000256" key="3">
    <source>
        <dbReference type="ARBA" id="ARBA00022764"/>
    </source>
</evidence>
<dbReference type="Proteomes" id="UP001401887">
    <property type="component" value="Unassembled WGS sequence"/>
</dbReference>
<name>A0ABP9W8T9_9DEIO</name>
<comment type="caution">
    <text evidence="6">The sequence shown here is derived from an EMBL/GenBank/DDBJ whole genome shotgun (WGS) entry which is preliminary data.</text>
</comment>
<evidence type="ECO:0000256" key="2">
    <source>
        <dbReference type="ARBA" id="ARBA00004418"/>
    </source>
</evidence>
<keyword evidence="5" id="KW-0472">Membrane</keyword>
<evidence type="ECO:0000256" key="1">
    <source>
        <dbReference type="ARBA" id="ARBA00004203"/>
    </source>
</evidence>
<dbReference type="SUPFAM" id="SSF54523">
    <property type="entry name" value="Pili subunits"/>
    <property type="match status" value="1"/>
</dbReference>
<dbReference type="Pfam" id="PF07963">
    <property type="entry name" value="N_methyl"/>
    <property type="match status" value="1"/>
</dbReference>
<dbReference type="PROSITE" id="PS00409">
    <property type="entry name" value="PROKAR_NTER_METHYL"/>
    <property type="match status" value="1"/>
</dbReference>
<organism evidence="6 7">
    <name type="scientific">Deinococcus carri</name>
    <dbReference type="NCBI Taxonomy" id="1211323"/>
    <lineage>
        <taxon>Bacteria</taxon>
        <taxon>Thermotogati</taxon>
        <taxon>Deinococcota</taxon>
        <taxon>Deinococci</taxon>
        <taxon>Deinococcales</taxon>
        <taxon>Deinococcaceae</taxon>
        <taxon>Deinococcus</taxon>
    </lineage>
</organism>
<dbReference type="NCBIfam" id="TIGR02532">
    <property type="entry name" value="IV_pilin_GFxxxE"/>
    <property type="match status" value="1"/>
</dbReference>
<gene>
    <name evidence="6" type="ORF">Dcar01_02292</name>
</gene>
<keyword evidence="3" id="KW-0574">Periplasm</keyword>
<keyword evidence="7" id="KW-1185">Reference proteome</keyword>
<feature type="transmembrane region" description="Helical" evidence="5">
    <location>
        <begin position="12"/>
        <end position="32"/>
    </location>
</feature>
<dbReference type="EMBL" id="BAABRP010000008">
    <property type="protein sequence ID" value="GAA5513551.1"/>
    <property type="molecule type" value="Genomic_DNA"/>
</dbReference>
<keyword evidence="5" id="KW-0812">Transmembrane</keyword>
<dbReference type="InterPro" id="IPR045584">
    <property type="entry name" value="Pilin-like"/>
</dbReference>
<keyword evidence="5" id="KW-1133">Transmembrane helix</keyword>
<accession>A0ABP9W8T9</accession>
<evidence type="ECO:0000313" key="7">
    <source>
        <dbReference type="Proteomes" id="UP001401887"/>
    </source>
</evidence>
<reference evidence="6 7" key="1">
    <citation type="submission" date="2024-02" db="EMBL/GenBank/DDBJ databases">
        <title>Deinococcus carri NBRC 110142.</title>
        <authorList>
            <person name="Ichikawa N."/>
            <person name="Katano-Makiyama Y."/>
            <person name="Hidaka K."/>
        </authorList>
    </citation>
    <scope>NUCLEOTIDE SEQUENCE [LARGE SCALE GENOMIC DNA]</scope>
    <source>
        <strain evidence="6 7">NBRC 110142</strain>
    </source>
</reference>
<evidence type="ECO:0008006" key="8">
    <source>
        <dbReference type="Google" id="ProtNLM"/>
    </source>
</evidence>
<comment type="subcellular location">
    <subcellularLocation>
        <location evidence="1">Cell outer membrane</location>
        <topology evidence="1">Single-pass membrane protein</topology>
    </subcellularLocation>
    <subcellularLocation>
        <location evidence="2">Periplasm</location>
    </subcellularLocation>
</comment>